<reference evidence="3 4" key="1">
    <citation type="submission" date="2018-02" db="EMBL/GenBank/DDBJ databases">
        <title>Lelliotia aquatilis sp. nov., isolated from drinking water.</title>
        <authorList>
            <person name="Kaempfer P."/>
            <person name="Glaeser S."/>
            <person name="Exner M."/>
            <person name="Doijad S."/>
            <person name="Chakraborty T."/>
        </authorList>
    </citation>
    <scope>NUCLEOTIDE SEQUENCE [LARGE SCALE GENOMIC DNA]</scope>
    <source>
        <strain evidence="3 4">6331-17</strain>
    </source>
</reference>
<proteinExistence type="predicted"/>
<evidence type="ECO:0000256" key="1">
    <source>
        <dbReference type="SAM" id="MobiDB-lite"/>
    </source>
</evidence>
<feature type="region of interest" description="Disordered" evidence="1">
    <location>
        <begin position="180"/>
        <end position="202"/>
    </location>
</feature>
<gene>
    <name evidence="3" type="ORF">C3712_07355</name>
</gene>
<comment type="caution">
    <text evidence="3">The sequence shown here is derived from an EMBL/GenBank/DDBJ whole genome shotgun (WGS) entry which is preliminary data.</text>
</comment>
<dbReference type="EMBL" id="PQVW01000004">
    <property type="protein sequence ID" value="POZ24306.1"/>
    <property type="molecule type" value="Genomic_DNA"/>
</dbReference>
<dbReference type="InterPro" id="IPR014462">
    <property type="entry name" value="Phage_Mu_Gp45"/>
</dbReference>
<dbReference type="InterPro" id="IPR013046">
    <property type="entry name" value="GpV/Gp45"/>
</dbReference>
<dbReference type="InterPro" id="IPR053861">
    <property type="entry name" value="Phage_Mu_Gp45_N"/>
</dbReference>
<dbReference type="Proteomes" id="UP000237025">
    <property type="component" value="Unassembled WGS sequence"/>
</dbReference>
<feature type="domain" description="Bacteriophage Mu Gp45 N-terminal" evidence="2">
    <location>
        <begin position="27"/>
        <end position="91"/>
    </location>
</feature>
<name>A0ABX5A5M5_9ENTR</name>
<evidence type="ECO:0000313" key="3">
    <source>
        <dbReference type="EMBL" id="POZ24306.1"/>
    </source>
</evidence>
<dbReference type="PIRSF" id="PIRSF012337">
    <property type="entry name" value="gp45"/>
    <property type="match status" value="1"/>
</dbReference>
<evidence type="ECO:0000259" key="2">
    <source>
        <dbReference type="Pfam" id="PF06890"/>
    </source>
</evidence>
<keyword evidence="4" id="KW-1185">Reference proteome</keyword>
<evidence type="ECO:0000313" key="4">
    <source>
        <dbReference type="Proteomes" id="UP000237025"/>
    </source>
</evidence>
<dbReference type="NCBIfam" id="TIGR01644">
    <property type="entry name" value="phage_P2_V"/>
    <property type="match status" value="1"/>
</dbReference>
<dbReference type="Pfam" id="PF06890">
    <property type="entry name" value="Phage_Mu_Gp45"/>
    <property type="match status" value="1"/>
</dbReference>
<organism evidence="3 4">
    <name type="scientific">Lelliottia aquatilis</name>
    <dbReference type="NCBI Taxonomy" id="2080838"/>
    <lineage>
        <taxon>Bacteria</taxon>
        <taxon>Pseudomonadati</taxon>
        <taxon>Pseudomonadota</taxon>
        <taxon>Gammaproteobacteria</taxon>
        <taxon>Enterobacterales</taxon>
        <taxon>Enterobacteriaceae</taxon>
        <taxon>Lelliottia</taxon>
    </lineage>
</organism>
<protein>
    <submittedName>
        <fullName evidence="3">Baseplate assembly protein</fullName>
    </submittedName>
</protein>
<sequence>MIIRKLGELEGKVRVLYRKSMMAFTTGKVTAMKDAGGVQVLQYQHPVEVRGSTPRMAEFGFSSGLPAGTDVLIACIGGDRSSGIVIATNNSAYRHNGLNPGETVIYNQWGQFVKLTQNGIEVQANGQAVDVKQATQVTIEAAQGVMMKTPLLQCTGDIQDNCEGNTTTLKSLREAYIKHDHDVEGVESGNSTKTTEPTKEKP</sequence>
<accession>A0ABX5A5M5</accession>